<gene>
    <name evidence="1" type="ORF">VNO77_08627</name>
</gene>
<accession>A0AAN9ME19</accession>
<evidence type="ECO:0000313" key="2">
    <source>
        <dbReference type="Proteomes" id="UP001367508"/>
    </source>
</evidence>
<reference evidence="1 2" key="1">
    <citation type="submission" date="2024-01" db="EMBL/GenBank/DDBJ databases">
        <title>The genomes of 5 underutilized Papilionoideae crops provide insights into root nodulation and disease resistanc.</title>
        <authorList>
            <person name="Jiang F."/>
        </authorList>
    </citation>
    <scope>NUCLEOTIDE SEQUENCE [LARGE SCALE GENOMIC DNA]</scope>
    <source>
        <strain evidence="1">LVBAO_FW01</strain>
        <tissue evidence="1">Leaves</tissue>
    </source>
</reference>
<dbReference type="EMBL" id="JAYMYQ010000002">
    <property type="protein sequence ID" value="KAK7350257.1"/>
    <property type="molecule type" value="Genomic_DNA"/>
</dbReference>
<organism evidence="1 2">
    <name type="scientific">Canavalia gladiata</name>
    <name type="common">Sword bean</name>
    <name type="synonym">Dolichos gladiatus</name>
    <dbReference type="NCBI Taxonomy" id="3824"/>
    <lineage>
        <taxon>Eukaryota</taxon>
        <taxon>Viridiplantae</taxon>
        <taxon>Streptophyta</taxon>
        <taxon>Embryophyta</taxon>
        <taxon>Tracheophyta</taxon>
        <taxon>Spermatophyta</taxon>
        <taxon>Magnoliopsida</taxon>
        <taxon>eudicotyledons</taxon>
        <taxon>Gunneridae</taxon>
        <taxon>Pentapetalae</taxon>
        <taxon>rosids</taxon>
        <taxon>fabids</taxon>
        <taxon>Fabales</taxon>
        <taxon>Fabaceae</taxon>
        <taxon>Papilionoideae</taxon>
        <taxon>50 kb inversion clade</taxon>
        <taxon>NPAAA clade</taxon>
        <taxon>indigoferoid/millettioid clade</taxon>
        <taxon>Phaseoleae</taxon>
        <taxon>Canavalia</taxon>
    </lineage>
</organism>
<proteinExistence type="predicted"/>
<keyword evidence="2" id="KW-1185">Reference proteome</keyword>
<comment type="caution">
    <text evidence="1">The sequence shown here is derived from an EMBL/GenBank/DDBJ whole genome shotgun (WGS) entry which is preliminary data.</text>
</comment>
<dbReference type="AlphaFoldDB" id="A0AAN9ME19"/>
<name>A0AAN9ME19_CANGL</name>
<sequence length="178" mass="19856">MPYATLLHFFSSAIVKYRLELRPKNPTDVEGKLGLKSATYKFRSHCYCLCQDLTGMKIKDSGEHDVGSEPSMPLTLNVEAFISLWTSSSVANRFVLTILQVPICFPAPQGLVSHVMLYKLRGTRPLTLSFCLKCIHNQCLDMVNSCYSGIDSTSNAAFSTRKIPYIGAHCRDNVPRDS</sequence>
<protein>
    <submittedName>
        <fullName evidence="1">Uncharacterized protein</fullName>
    </submittedName>
</protein>
<dbReference type="Proteomes" id="UP001367508">
    <property type="component" value="Unassembled WGS sequence"/>
</dbReference>
<evidence type="ECO:0000313" key="1">
    <source>
        <dbReference type="EMBL" id="KAK7350257.1"/>
    </source>
</evidence>